<dbReference type="InterPro" id="IPR001130">
    <property type="entry name" value="TatD-like"/>
</dbReference>
<proteinExistence type="predicted"/>
<dbReference type="SUPFAM" id="SSF51556">
    <property type="entry name" value="Metallo-dependent hydrolases"/>
    <property type="match status" value="1"/>
</dbReference>
<dbReference type="Pfam" id="PF01026">
    <property type="entry name" value="TatD_DNase"/>
    <property type="match status" value="1"/>
</dbReference>
<evidence type="ECO:0000313" key="3">
    <source>
        <dbReference type="EMBL" id="MBB3022625.1"/>
    </source>
</evidence>
<dbReference type="GO" id="GO:0046872">
    <property type="term" value="F:metal ion binding"/>
    <property type="evidence" value="ECO:0007669"/>
    <property type="project" value="UniProtKB-KW"/>
</dbReference>
<feature type="region of interest" description="Disordered" evidence="2">
    <location>
        <begin position="1"/>
        <end position="38"/>
    </location>
</feature>
<dbReference type="CDD" id="cd01310">
    <property type="entry name" value="TatD_DNAse"/>
    <property type="match status" value="1"/>
</dbReference>
<sequence length="322" mass="35150">MTDSAPTTGKRTRDQRTESGSRRDLSWPPQPEALPLPVTDNHAHLDFIDGKEELSVQQQLQLAIDSNVTGVITIGCDLAAARWTRALLDGSVEQPADPALFRNHLRAGVSIHPNTAVEHRRGTDRDGNELPSLEDAIAEVSDLLDHDHMVTIGETGLDWFRTKRADEHARTAQIDSFRAHIALAKEKGLPMQIHDRDAHQDVLDVLDADGIPDRTVLHCFSGDADFARACVQRGAYISIAGPITFKSNDSLRDALAAVPLNRVMVETDAPFLTPVPYRGRPNSPYLIPHTMQTIADVHGVSLEDACAAVQATTAEVYGWSGA</sequence>
<dbReference type="RefSeq" id="WP_183374826.1">
    <property type="nucleotide sequence ID" value="NZ_CBCSFZ010000019.1"/>
</dbReference>
<dbReference type="PANTHER" id="PTHR46124">
    <property type="entry name" value="D-AMINOACYL-TRNA DEACYLASE"/>
    <property type="match status" value="1"/>
</dbReference>
<reference evidence="3 4" key="1">
    <citation type="submission" date="2020-08" db="EMBL/GenBank/DDBJ databases">
        <title>Sequencing the genomes of 1000 actinobacteria strains.</title>
        <authorList>
            <person name="Klenk H.-P."/>
        </authorList>
    </citation>
    <scope>NUCLEOTIDE SEQUENCE [LARGE SCALE GENOMIC DNA]</scope>
    <source>
        <strain evidence="3 4">DSM 23040</strain>
    </source>
</reference>
<name>A0A839QS82_9MICO</name>
<dbReference type="PIRSF" id="PIRSF005902">
    <property type="entry name" value="DNase_TatD"/>
    <property type="match status" value="1"/>
</dbReference>
<feature type="binding site" evidence="1">
    <location>
        <position position="42"/>
    </location>
    <ligand>
        <name>a divalent metal cation</name>
        <dbReference type="ChEBI" id="CHEBI:60240"/>
        <label>1</label>
    </ligand>
</feature>
<organism evidence="3 4">
    <name type="scientific">Helcobacillus massiliensis</name>
    <dbReference type="NCBI Taxonomy" id="521392"/>
    <lineage>
        <taxon>Bacteria</taxon>
        <taxon>Bacillati</taxon>
        <taxon>Actinomycetota</taxon>
        <taxon>Actinomycetes</taxon>
        <taxon>Micrococcales</taxon>
        <taxon>Dermabacteraceae</taxon>
        <taxon>Helcobacillus</taxon>
    </lineage>
</organism>
<feature type="binding site" evidence="1">
    <location>
        <position position="268"/>
    </location>
    <ligand>
        <name>a divalent metal cation</name>
        <dbReference type="ChEBI" id="CHEBI:60240"/>
        <label>1</label>
    </ligand>
</feature>
<dbReference type="InterPro" id="IPR032466">
    <property type="entry name" value="Metal_Hydrolase"/>
</dbReference>
<feature type="binding site" evidence="1">
    <location>
        <position position="154"/>
    </location>
    <ligand>
        <name>a divalent metal cation</name>
        <dbReference type="ChEBI" id="CHEBI:60240"/>
        <label>1</label>
    </ligand>
</feature>
<dbReference type="PANTHER" id="PTHR46124:SF2">
    <property type="entry name" value="D-AMINOACYL-TRNA DEACYLASE"/>
    <property type="match status" value="1"/>
</dbReference>
<dbReference type="EC" id="3.1.21.-" evidence="3"/>
<feature type="binding site" evidence="1">
    <location>
        <position position="194"/>
    </location>
    <ligand>
        <name>a divalent metal cation</name>
        <dbReference type="ChEBI" id="CHEBI:60240"/>
        <label>2</label>
    </ligand>
</feature>
<feature type="binding site" evidence="1">
    <location>
        <position position="218"/>
    </location>
    <ligand>
        <name>a divalent metal cation</name>
        <dbReference type="ChEBI" id="CHEBI:60240"/>
        <label>2</label>
    </ligand>
</feature>
<gene>
    <name evidence="3" type="ORF">FHX50_000873</name>
</gene>
<dbReference type="AlphaFoldDB" id="A0A839QS82"/>
<keyword evidence="3" id="KW-0378">Hydrolase</keyword>
<dbReference type="GO" id="GO:0016788">
    <property type="term" value="F:hydrolase activity, acting on ester bonds"/>
    <property type="evidence" value="ECO:0007669"/>
    <property type="project" value="InterPro"/>
</dbReference>
<feature type="compositionally biased region" description="Basic and acidic residues" evidence="2">
    <location>
        <begin position="11"/>
        <end position="25"/>
    </location>
</feature>
<keyword evidence="4" id="KW-1185">Reference proteome</keyword>
<dbReference type="Gene3D" id="3.20.20.140">
    <property type="entry name" value="Metal-dependent hydrolases"/>
    <property type="match status" value="1"/>
</dbReference>
<dbReference type="Proteomes" id="UP000568050">
    <property type="component" value="Unassembled WGS sequence"/>
</dbReference>
<protein>
    <submittedName>
        <fullName evidence="3">TatD DNase family protein</fullName>
        <ecNumber evidence="3">3.1.21.-</ecNumber>
    </submittedName>
</protein>
<feature type="binding site" evidence="1">
    <location>
        <position position="44"/>
    </location>
    <ligand>
        <name>a divalent metal cation</name>
        <dbReference type="ChEBI" id="CHEBI:60240"/>
        <label>1</label>
    </ligand>
</feature>
<evidence type="ECO:0000256" key="1">
    <source>
        <dbReference type="PIRSR" id="PIRSR005902-1"/>
    </source>
</evidence>
<accession>A0A839QS82</accession>
<comment type="caution">
    <text evidence="3">The sequence shown here is derived from an EMBL/GenBank/DDBJ whole genome shotgun (WGS) entry which is preliminary data.</text>
</comment>
<evidence type="ECO:0000256" key="2">
    <source>
        <dbReference type="SAM" id="MobiDB-lite"/>
    </source>
</evidence>
<keyword evidence="1" id="KW-0479">Metal-binding</keyword>
<dbReference type="EMBL" id="JACHWP010000001">
    <property type="protein sequence ID" value="MBB3022625.1"/>
    <property type="molecule type" value="Genomic_DNA"/>
</dbReference>
<dbReference type="GO" id="GO:0005829">
    <property type="term" value="C:cytosol"/>
    <property type="evidence" value="ECO:0007669"/>
    <property type="project" value="TreeGrafter"/>
</dbReference>
<evidence type="ECO:0000313" key="4">
    <source>
        <dbReference type="Proteomes" id="UP000568050"/>
    </source>
</evidence>